<evidence type="ECO:0000256" key="8">
    <source>
        <dbReference type="ARBA" id="ARBA00023285"/>
    </source>
</evidence>
<evidence type="ECO:0000256" key="17">
    <source>
        <dbReference type="ARBA" id="ARBA00078074"/>
    </source>
</evidence>
<dbReference type="GO" id="GO:0006508">
    <property type="term" value="P:proteolysis"/>
    <property type="evidence" value="ECO:0007669"/>
    <property type="project" value="UniProtKB-KW"/>
</dbReference>
<dbReference type="Proteomes" id="UP000295215">
    <property type="component" value="Unassembled WGS sequence"/>
</dbReference>
<keyword evidence="4" id="KW-0479">Metal-binding</keyword>
<protein>
    <recommendedName>
        <fullName evidence="13">Cytosol non-specific dipeptidase</fullName>
        <ecNumber evidence="10">3.4.13.18</ecNumber>
    </recommendedName>
    <alternativeName>
        <fullName evidence="16">Aminoacyl-histidine dipeptidase</fullName>
    </alternativeName>
    <alternativeName>
        <fullName evidence="15">Beta-alanyl-histidine dipeptidase</fullName>
    </alternativeName>
    <alternativeName>
        <fullName evidence="14">Carnosinase</fullName>
    </alternativeName>
    <alternativeName>
        <fullName evidence="11">Peptidase D</fullName>
    </alternativeName>
    <alternativeName>
        <fullName evidence="17">Xaa-His dipeptidase</fullName>
    </alternativeName>
</protein>
<comment type="catalytic activity">
    <reaction evidence="9">
        <text>Hydrolysis of dipeptides, preferentially hydrophobic dipeptides including prolyl amino acids.</text>
        <dbReference type="EC" id="3.4.13.18"/>
    </reaction>
</comment>
<evidence type="ECO:0000256" key="2">
    <source>
        <dbReference type="ARBA" id="ARBA00001947"/>
    </source>
</evidence>
<dbReference type="AlphaFoldDB" id="A0A4R7F3Q5"/>
<keyword evidence="20" id="KW-1185">Reference proteome</keyword>
<dbReference type="PIRSF" id="PIRSF016599">
    <property type="entry name" value="Xaa-His_dipept"/>
    <property type="match status" value="1"/>
</dbReference>
<evidence type="ECO:0000259" key="18">
    <source>
        <dbReference type="Pfam" id="PF07687"/>
    </source>
</evidence>
<name>A0A4R7F3Q5_9FLAO</name>
<accession>A0A4R7F3Q5</accession>
<dbReference type="GO" id="GO:0005829">
    <property type="term" value="C:cytosol"/>
    <property type="evidence" value="ECO:0007669"/>
    <property type="project" value="TreeGrafter"/>
</dbReference>
<feature type="domain" description="Peptidase M20 dimerisation" evidence="18">
    <location>
        <begin position="208"/>
        <end position="292"/>
    </location>
</feature>
<dbReference type="EMBL" id="SOAG01000003">
    <property type="protein sequence ID" value="TDS65060.1"/>
    <property type="molecule type" value="Genomic_DNA"/>
</dbReference>
<evidence type="ECO:0000256" key="15">
    <source>
        <dbReference type="ARBA" id="ARBA00076004"/>
    </source>
</evidence>
<evidence type="ECO:0000313" key="20">
    <source>
        <dbReference type="Proteomes" id="UP000295215"/>
    </source>
</evidence>
<dbReference type="PANTHER" id="PTHR43501">
    <property type="entry name" value="CYTOSOL NON-SPECIFIC DIPEPTIDASE"/>
    <property type="match status" value="1"/>
</dbReference>
<evidence type="ECO:0000256" key="11">
    <source>
        <dbReference type="ARBA" id="ARBA00044252"/>
    </source>
</evidence>
<evidence type="ECO:0000256" key="1">
    <source>
        <dbReference type="ARBA" id="ARBA00001941"/>
    </source>
</evidence>
<keyword evidence="6" id="KW-0862">Zinc</keyword>
<dbReference type="GO" id="GO:0070573">
    <property type="term" value="F:metallodipeptidase activity"/>
    <property type="evidence" value="ECO:0007669"/>
    <property type="project" value="TreeGrafter"/>
</dbReference>
<evidence type="ECO:0000256" key="7">
    <source>
        <dbReference type="ARBA" id="ARBA00023049"/>
    </source>
</evidence>
<evidence type="ECO:0000256" key="9">
    <source>
        <dbReference type="ARBA" id="ARBA00036421"/>
    </source>
</evidence>
<sequence>MSQEIRNLAPQRLWNKFADLNQVPRPSKKEERVIEFMVNFGKNIGLETIQDSVGNVIIKKPATTGMENKKTVVLQSHLDMVHQKNNDTDFDFDKQGIEMYVDGDWVRAKGTTLGADNGIGVAAIMAILESTDIPHPAIEALFTIDEETGMTGAKGLEGGMLKGEILLNLDTEEDDEIDIGCAGGIDVTARAEYDEEDAPESSVGYRITVKGLNGGHSGMDIHKGLGNANKIMNRLLFDGFDNFGLQIAKIEGGSLRNAIPRESVAEVIIAKVYDEAFAYDMNAIVNDIKAELHTVDPDLEVIFEKLNDSDMPKKVMPPMAQYFFVRSMYTAHNGVYRMSPDFDDLVEASNNIAKVEVGGGQLVVKCLTRSSVESSKLDVANGLRSAFELMGCEVEFSGSYPGWNPNPDSEILDVLVAIYEKQNGTKPNVVACHAGLECGILGTHYPDMDMISFGPTIKGAHSPVERASIRSVNKFWKFLLEILNNIPEKA</sequence>
<dbReference type="Pfam" id="PF01546">
    <property type="entry name" value="Peptidase_M20"/>
    <property type="match status" value="1"/>
</dbReference>
<evidence type="ECO:0000256" key="5">
    <source>
        <dbReference type="ARBA" id="ARBA00022801"/>
    </source>
</evidence>
<dbReference type="InterPro" id="IPR001160">
    <property type="entry name" value="Peptidase_M20C"/>
</dbReference>
<dbReference type="Gene3D" id="3.40.630.10">
    <property type="entry name" value="Zn peptidases"/>
    <property type="match status" value="2"/>
</dbReference>
<comment type="cofactor">
    <cofactor evidence="2">
        <name>Zn(2+)</name>
        <dbReference type="ChEBI" id="CHEBI:29105"/>
    </cofactor>
</comment>
<comment type="cofactor">
    <cofactor evidence="1">
        <name>Co(2+)</name>
        <dbReference type="ChEBI" id="CHEBI:48828"/>
    </cofactor>
</comment>
<reference evidence="19 20" key="1">
    <citation type="submission" date="2019-03" db="EMBL/GenBank/DDBJ databases">
        <title>Genomic Encyclopedia of Archaeal and Bacterial Type Strains, Phase II (KMG-II): from individual species to whole genera.</title>
        <authorList>
            <person name="Goeker M."/>
        </authorList>
    </citation>
    <scope>NUCLEOTIDE SEQUENCE [LARGE SCALE GENOMIC DNA]</scope>
    <source>
        <strain evidence="19 20">DSM 28213</strain>
    </source>
</reference>
<evidence type="ECO:0000256" key="3">
    <source>
        <dbReference type="ARBA" id="ARBA00022670"/>
    </source>
</evidence>
<evidence type="ECO:0000256" key="12">
    <source>
        <dbReference type="ARBA" id="ARBA00061423"/>
    </source>
</evidence>
<dbReference type="SUPFAM" id="SSF53187">
    <property type="entry name" value="Zn-dependent exopeptidases"/>
    <property type="match status" value="1"/>
</dbReference>
<dbReference type="PRINTS" id="PR00934">
    <property type="entry name" value="XHISDIPTASE"/>
</dbReference>
<evidence type="ECO:0000313" key="19">
    <source>
        <dbReference type="EMBL" id="TDS65060.1"/>
    </source>
</evidence>
<dbReference type="InterPro" id="IPR011650">
    <property type="entry name" value="Peptidase_M20_dimer"/>
</dbReference>
<dbReference type="RefSeq" id="WP_133711668.1">
    <property type="nucleotide sequence ID" value="NZ_SOAG01000003.1"/>
</dbReference>
<organism evidence="19 20">
    <name type="scientific">Myroides indicus</name>
    <dbReference type="NCBI Taxonomy" id="1323422"/>
    <lineage>
        <taxon>Bacteria</taxon>
        <taxon>Pseudomonadati</taxon>
        <taxon>Bacteroidota</taxon>
        <taxon>Flavobacteriia</taxon>
        <taxon>Flavobacteriales</taxon>
        <taxon>Flavobacteriaceae</taxon>
        <taxon>Myroides</taxon>
    </lineage>
</organism>
<dbReference type="Pfam" id="PF07687">
    <property type="entry name" value="M20_dimer"/>
    <property type="match status" value="1"/>
</dbReference>
<evidence type="ECO:0000256" key="13">
    <source>
        <dbReference type="ARBA" id="ARBA00071271"/>
    </source>
</evidence>
<dbReference type="PANTHER" id="PTHR43501:SF1">
    <property type="entry name" value="CYTOSOL NON-SPECIFIC DIPEPTIDASE"/>
    <property type="match status" value="1"/>
</dbReference>
<dbReference type="GO" id="GO:0046872">
    <property type="term" value="F:metal ion binding"/>
    <property type="evidence" value="ECO:0007669"/>
    <property type="project" value="UniProtKB-KW"/>
</dbReference>
<dbReference type="OrthoDB" id="9773892at2"/>
<evidence type="ECO:0000256" key="16">
    <source>
        <dbReference type="ARBA" id="ARBA00077688"/>
    </source>
</evidence>
<dbReference type="FunFam" id="3.40.630.10:FF:000015">
    <property type="entry name" value="Aminoacyl-histidine dipeptidase PepD"/>
    <property type="match status" value="1"/>
</dbReference>
<proteinExistence type="inferred from homology"/>
<dbReference type="CDD" id="cd03890">
    <property type="entry name" value="M20_pepD"/>
    <property type="match status" value="1"/>
</dbReference>
<evidence type="ECO:0000256" key="4">
    <source>
        <dbReference type="ARBA" id="ARBA00022723"/>
    </source>
</evidence>
<keyword evidence="3" id="KW-0645">Protease</keyword>
<keyword evidence="8" id="KW-0170">Cobalt</keyword>
<comment type="caution">
    <text evidence="19">The sequence shown here is derived from an EMBL/GenBank/DDBJ whole genome shotgun (WGS) entry which is preliminary data.</text>
</comment>
<keyword evidence="7" id="KW-0482">Metalloprotease</keyword>
<dbReference type="InterPro" id="IPR002933">
    <property type="entry name" value="Peptidase_M20"/>
</dbReference>
<evidence type="ECO:0000256" key="6">
    <source>
        <dbReference type="ARBA" id="ARBA00022833"/>
    </source>
</evidence>
<dbReference type="EC" id="3.4.13.18" evidence="10"/>
<gene>
    <name evidence="19" type="ORF">C8P70_10380</name>
</gene>
<dbReference type="NCBIfam" id="TIGR01893">
    <property type="entry name" value="aa-his-dipept"/>
    <property type="match status" value="1"/>
</dbReference>
<dbReference type="FunFam" id="3.40.630.10:FF:000018">
    <property type="entry name" value="Aminoacyl-histidine dipeptidase PepD"/>
    <property type="match status" value="1"/>
</dbReference>
<comment type="similarity">
    <text evidence="12">Belongs to the peptidase M20C family.</text>
</comment>
<evidence type="ECO:0000256" key="14">
    <source>
        <dbReference type="ARBA" id="ARBA00075285"/>
    </source>
</evidence>
<keyword evidence="5" id="KW-0378">Hydrolase</keyword>
<evidence type="ECO:0000256" key="10">
    <source>
        <dbReference type="ARBA" id="ARBA00038976"/>
    </source>
</evidence>